<dbReference type="Proteomes" id="UP001583186">
    <property type="component" value="Unassembled WGS sequence"/>
</dbReference>
<feature type="domain" description="tRNA intron endonuclease catalytic" evidence="7">
    <location>
        <begin position="334"/>
        <end position="400"/>
    </location>
</feature>
<protein>
    <recommendedName>
        <fullName evidence="2">tRNA-intron lyase</fullName>
        <ecNumber evidence="2">4.6.1.16</ecNumber>
    </recommendedName>
</protein>
<dbReference type="PANTHER" id="PTHR13070">
    <property type="entry name" value="TRNA-SPLICING ENDONUCLEASE SUBUNIT SEN34-RELATED"/>
    <property type="match status" value="1"/>
</dbReference>
<keyword evidence="3" id="KW-0819">tRNA processing</keyword>
<keyword evidence="10" id="KW-1185">Reference proteome</keyword>
<reference evidence="9 10" key="1">
    <citation type="journal article" date="2024" name="IMA Fungus">
        <title>IMA Genome - F19 : A genome assembly and annotation guide to empower mycologists, including annotated draft genome sequences of Ceratocystis pirilliformis, Diaporthe australafricana, Fusarium ophioides, Paecilomyces lecythidis, and Sporothrix stenoceras.</title>
        <authorList>
            <person name="Aylward J."/>
            <person name="Wilson A.M."/>
            <person name="Visagie C.M."/>
            <person name="Spraker J."/>
            <person name="Barnes I."/>
            <person name="Buitendag C."/>
            <person name="Ceriani C."/>
            <person name="Del Mar Angel L."/>
            <person name="du Plessis D."/>
            <person name="Fuchs T."/>
            <person name="Gasser K."/>
            <person name="Kramer D."/>
            <person name="Li W."/>
            <person name="Munsamy K."/>
            <person name="Piso A."/>
            <person name="Price J.L."/>
            <person name="Sonnekus B."/>
            <person name="Thomas C."/>
            <person name="van der Nest A."/>
            <person name="van Dijk A."/>
            <person name="van Heerden A."/>
            <person name="van Vuuren N."/>
            <person name="Yilmaz N."/>
            <person name="Duong T.A."/>
            <person name="van der Merwe N.A."/>
            <person name="Wingfield M.J."/>
            <person name="Wingfield B.D."/>
        </authorList>
    </citation>
    <scope>NUCLEOTIDE SEQUENCE [LARGE SCALE GENOMIC DNA]</scope>
    <source>
        <strain evidence="9 10">CMW 5346</strain>
    </source>
</reference>
<dbReference type="GO" id="GO:0000213">
    <property type="term" value="F:tRNA-intron lyase activity"/>
    <property type="evidence" value="ECO:0007669"/>
    <property type="project" value="UniProtKB-EC"/>
</dbReference>
<evidence type="ECO:0000256" key="3">
    <source>
        <dbReference type="ARBA" id="ARBA00022694"/>
    </source>
</evidence>
<keyword evidence="9" id="KW-0255">Endonuclease</keyword>
<proteinExistence type="inferred from homology"/>
<evidence type="ECO:0000256" key="4">
    <source>
        <dbReference type="ARBA" id="ARBA00023239"/>
    </source>
</evidence>
<evidence type="ECO:0000313" key="9">
    <source>
        <dbReference type="EMBL" id="KAL1902269.1"/>
    </source>
</evidence>
<comment type="similarity">
    <text evidence="1">Belongs to the tRNA-intron endonuclease family.</text>
</comment>
<sequence length="424" mass="46248">MASVARPVGRHSHEMEGTKENVDGKIRIAKIGSRFLVFEVADVARLRRQHNICAVLVGITPQAPNQTVFSSLPLELTADEVRWLVYERQAAYVADDWQAHLSSLAQPAARHAYMDNVLRQRQAAQVVADEVTAERERRGAEVRAAQAAKRAGKKAKNAASKNGGGSKPEEPVDVKKEAKPEVPVEAEKETKATVIEPIETVAADIPHKIVVATATDRANDHADLEPLLRPPPRTEGVMQQEDDFIFGGLVELERMKAERARRGTSPAPEKMETAPPAKKEEKKETPKNLVRITPTTSAGLFVDEKEDQDANALIPPRSICPASASAFASAALRAHLADRGYYTTPGLRFGGQLSVYPGDPFRYHAHFVANSYGWDEPIRMLDVVGTGRLATGVKKGLLIGGAKPAEDDTENAVVRTFTLEWAAI</sequence>
<comment type="catalytic activity">
    <reaction evidence="5">
        <text>pretRNA = a 3'-half-tRNA molecule with a 5'-OH end + a 5'-half-tRNA molecule with a 2',3'-cyclic phosphate end + an intron with a 2',3'-cyclic phosphate and a 5'-hydroxyl terminus.</text>
        <dbReference type="EC" id="4.6.1.16"/>
    </reaction>
</comment>
<name>A0ABR3ZS01_9PEZI</name>
<evidence type="ECO:0000313" key="10">
    <source>
        <dbReference type="Proteomes" id="UP001583186"/>
    </source>
</evidence>
<feature type="compositionally biased region" description="Basic and acidic residues" evidence="6">
    <location>
        <begin position="269"/>
        <end position="286"/>
    </location>
</feature>
<dbReference type="EC" id="4.6.1.16" evidence="2"/>
<dbReference type="InterPro" id="IPR036167">
    <property type="entry name" value="tRNA_intron_Endo_cat-like_sf"/>
</dbReference>
<dbReference type="Gene3D" id="3.40.1350.10">
    <property type="match status" value="1"/>
</dbReference>
<dbReference type="CDD" id="cd22363">
    <property type="entry name" value="tRNA-intron_lyase_C"/>
    <property type="match status" value="1"/>
</dbReference>
<keyword evidence="9" id="KW-0378">Hydrolase</keyword>
<dbReference type="Pfam" id="PF26577">
    <property type="entry name" value="TSEN34_N"/>
    <property type="match status" value="1"/>
</dbReference>
<dbReference type="InterPro" id="IPR006677">
    <property type="entry name" value="tRNA_intron_Endonuc_cat-like"/>
</dbReference>
<comment type="caution">
    <text evidence="9">The sequence shown here is derived from an EMBL/GenBank/DDBJ whole genome shotgun (WGS) entry which is preliminary data.</text>
</comment>
<dbReference type="SUPFAM" id="SSF53032">
    <property type="entry name" value="tRNA-intron endonuclease catalytic domain-like"/>
    <property type="match status" value="1"/>
</dbReference>
<evidence type="ECO:0000259" key="7">
    <source>
        <dbReference type="Pfam" id="PF01974"/>
    </source>
</evidence>
<evidence type="ECO:0000256" key="1">
    <source>
        <dbReference type="ARBA" id="ARBA00008078"/>
    </source>
</evidence>
<gene>
    <name evidence="9" type="primary">SEN34</name>
    <name evidence="9" type="ORF">Sste5346_001245</name>
</gene>
<dbReference type="PANTHER" id="PTHR13070:SF0">
    <property type="entry name" value="TRNA-SPLICING ENDONUCLEASE SUBUNIT SEN34"/>
    <property type="match status" value="1"/>
</dbReference>
<dbReference type="InterPro" id="IPR059049">
    <property type="entry name" value="TSEN34_N"/>
</dbReference>
<evidence type="ECO:0000259" key="8">
    <source>
        <dbReference type="Pfam" id="PF26577"/>
    </source>
</evidence>
<organism evidence="9 10">
    <name type="scientific">Sporothrix stenoceras</name>
    <dbReference type="NCBI Taxonomy" id="5173"/>
    <lineage>
        <taxon>Eukaryota</taxon>
        <taxon>Fungi</taxon>
        <taxon>Dikarya</taxon>
        <taxon>Ascomycota</taxon>
        <taxon>Pezizomycotina</taxon>
        <taxon>Sordariomycetes</taxon>
        <taxon>Sordariomycetidae</taxon>
        <taxon>Ophiostomatales</taxon>
        <taxon>Ophiostomataceae</taxon>
        <taxon>Sporothrix</taxon>
    </lineage>
</organism>
<keyword evidence="9" id="KW-0540">Nuclease</keyword>
<dbReference type="EMBL" id="JAWCUI010000005">
    <property type="protein sequence ID" value="KAL1902269.1"/>
    <property type="molecule type" value="Genomic_DNA"/>
</dbReference>
<feature type="compositionally biased region" description="Basic and acidic residues" evidence="6">
    <location>
        <begin position="167"/>
        <end position="188"/>
    </location>
</feature>
<dbReference type="InterPro" id="IPR011856">
    <property type="entry name" value="tRNA_endonuc-like_dom_sf"/>
</dbReference>
<dbReference type="Pfam" id="PF01974">
    <property type="entry name" value="tRNA_int_endo"/>
    <property type="match status" value="1"/>
</dbReference>
<accession>A0ABR3ZS01</accession>
<keyword evidence="4 9" id="KW-0456">Lyase</keyword>
<feature type="domain" description="TSEN34 N-terminal" evidence="8">
    <location>
        <begin position="26"/>
        <end position="95"/>
    </location>
</feature>
<feature type="region of interest" description="Disordered" evidence="6">
    <location>
        <begin position="258"/>
        <end position="287"/>
    </location>
</feature>
<evidence type="ECO:0000256" key="6">
    <source>
        <dbReference type="SAM" id="MobiDB-lite"/>
    </source>
</evidence>
<evidence type="ECO:0000256" key="5">
    <source>
        <dbReference type="ARBA" id="ARBA00034031"/>
    </source>
</evidence>
<evidence type="ECO:0000256" key="2">
    <source>
        <dbReference type="ARBA" id="ARBA00012573"/>
    </source>
</evidence>
<feature type="region of interest" description="Disordered" evidence="6">
    <location>
        <begin position="138"/>
        <end position="188"/>
    </location>
</feature>